<evidence type="ECO:0000313" key="2">
    <source>
        <dbReference type="Proteomes" id="UP000320085"/>
    </source>
</evidence>
<name>A0A543PV52_9MICO</name>
<accession>A0A543PV52</accession>
<dbReference type="AlphaFoldDB" id="A0A543PV52"/>
<proteinExistence type="predicted"/>
<dbReference type="Proteomes" id="UP000320085">
    <property type="component" value="Unassembled WGS sequence"/>
</dbReference>
<gene>
    <name evidence="1" type="ORF">FHX52_1080</name>
</gene>
<dbReference type="EMBL" id="VFQF01000001">
    <property type="protein sequence ID" value="TQN47959.1"/>
    <property type="molecule type" value="Genomic_DNA"/>
</dbReference>
<dbReference type="OrthoDB" id="4949498at2"/>
<protein>
    <submittedName>
        <fullName evidence="1">Uncharacterized protein</fullName>
    </submittedName>
</protein>
<organism evidence="1 2">
    <name type="scientific">Humibacillus xanthopallidus</name>
    <dbReference type="NCBI Taxonomy" id="412689"/>
    <lineage>
        <taxon>Bacteria</taxon>
        <taxon>Bacillati</taxon>
        <taxon>Actinomycetota</taxon>
        <taxon>Actinomycetes</taxon>
        <taxon>Micrococcales</taxon>
        <taxon>Intrasporangiaceae</taxon>
        <taxon>Humibacillus</taxon>
    </lineage>
</organism>
<reference evidence="1 2" key="1">
    <citation type="submission" date="2019-06" db="EMBL/GenBank/DDBJ databases">
        <title>Sequencing the genomes of 1000 actinobacteria strains.</title>
        <authorList>
            <person name="Klenk H.-P."/>
        </authorList>
    </citation>
    <scope>NUCLEOTIDE SEQUENCE [LARGE SCALE GENOMIC DNA]</scope>
    <source>
        <strain evidence="1 2">DSM 21776</strain>
    </source>
</reference>
<dbReference type="RefSeq" id="WP_141820575.1">
    <property type="nucleotide sequence ID" value="NZ_BAAAQC010000018.1"/>
</dbReference>
<sequence>MGNVTASATVLAMGTPDYDSGGRLKGWEGNPYWTIGFAQSADSGAAASWERLALVVGKASRQFMNIDEEGNHVPDDQLGLGAYTPSYVSDPYLTRRGVSVYGDTGGYLTVAMGEAMLQVLIETLGQLAFDTHITRYERDSDIVTWRPPHLPGGEPRVIARAVRCVVNNGVPDVITEYLGRVSLMPVAR</sequence>
<evidence type="ECO:0000313" key="1">
    <source>
        <dbReference type="EMBL" id="TQN47959.1"/>
    </source>
</evidence>
<comment type="caution">
    <text evidence="1">The sequence shown here is derived from an EMBL/GenBank/DDBJ whole genome shotgun (WGS) entry which is preliminary data.</text>
</comment>